<dbReference type="InterPro" id="IPR006145">
    <property type="entry name" value="PsdUridine_synth_RsuA/RluA"/>
</dbReference>
<evidence type="ECO:0000313" key="8">
    <source>
        <dbReference type="Proteomes" id="UP000003490"/>
    </source>
</evidence>
<dbReference type="Proteomes" id="UP000003490">
    <property type="component" value="Unassembled WGS sequence"/>
</dbReference>
<dbReference type="InterPro" id="IPR000748">
    <property type="entry name" value="PsdUridine_synth_RsuA/RluB/E/F"/>
</dbReference>
<evidence type="ECO:0000256" key="3">
    <source>
        <dbReference type="ARBA" id="ARBA00023235"/>
    </source>
</evidence>
<evidence type="ECO:0000256" key="4">
    <source>
        <dbReference type="PROSITE-ProRule" id="PRU00182"/>
    </source>
</evidence>
<dbReference type="SUPFAM" id="SSF55120">
    <property type="entry name" value="Pseudouridine synthase"/>
    <property type="match status" value="1"/>
</dbReference>
<gene>
    <name evidence="7" type="ORF">CLOLEP_01618</name>
</gene>
<dbReference type="PANTHER" id="PTHR47683">
    <property type="entry name" value="PSEUDOURIDINE SYNTHASE FAMILY PROTEIN-RELATED"/>
    <property type="match status" value="1"/>
</dbReference>
<comment type="similarity">
    <text evidence="1 5">Belongs to the pseudouridine synthase RsuA family.</text>
</comment>
<evidence type="ECO:0000256" key="5">
    <source>
        <dbReference type="RuleBase" id="RU003887"/>
    </source>
</evidence>
<dbReference type="Pfam" id="PF00849">
    <property type="entry name" value="PseudoU_synth_2"/>
    <property type="match status" value="1"/>
</dbReference>
<evidence type="ECO:0000313" key="7">
    <source>
        <dbReference type="EMBL" id="EDO61223.1"/>
    </source>
</evidence>
<dbReference type="GO" id="GO:0005829">
    <property type="term" value="C:cytosol"/>
    <property type="evidence" value="ECO:0007669"/>
    <property type="project" value="UniProtKB-ARBA"/>
</dbReference>
<dbReference type="PROSITE" id="PS50889">
    <property type="entry name" value="S4"/>
    <property type="match status" value="1"/>
</dbReference>
<organism evidence="7 8">
    <name type="scientific">[Clostridium] leptum DSM 753</name>
    <dbReference type="NCBI Taxonomy" id="428125"/>
    <lineage>
        <taxon>Bacteria</taxon>
        <taxon>Bacillati</taxon>
        <taxon>Bacillota</taxon>
        <taxon>Clostridia</taxon>
        <taxon>Eubacteriales</taxon>
        <taxon>Oscillospiraceae</taxon>
        <taxon>Oscillospiraceae incertae sedis</taxon>
    </lineage>
</organism>
<dbReference type="CDD" id="cd00165">
    <property type="entry name" value="S4"/>
    <property type="match status" value="1"/>
</dbReference>
<evidence type="ECO:0000256" key="2">
    <source>
        <dbReference type="ARBA" id="ARBA00022884"/>
    </source>
</evidence>
<dbReference type="GO" id="GO:0120159">
    <property type="term" value="F:rRNA pseudouridine synthase activity"/>
    <property type="evidence" value="ECO:0007669"/>
    <property type="project" value="UniProtKB-ARBA"/>
</dbReference>
<dbReference type="Pfam" id="PF01479">
    <property type="entry name" value="S4"/>
    <property type="match status" value="1"/>
</dbReference>
<dbReference type="InterPro" id="IPR036986">
    <property type="entry name" value="S4_RNA-bd_sf"/>
</dbReference>
<dbReference type="Gene3D" id="3.10.290.10">
    <property type="entry name" value="RNA-binding S4 domain"/>
    <property type="match status" value="1"/>
</dbReference>
<dbReference type="InterPro" id="IPR020103">
    <property type="entry name" value="PsdUridine_synth_cat_dom_sf"/>
</dbReference>
<dbReference type="GO" id="GO:0003723">
    <property type="term" value="F:RNA binding"/>
    <property type="evidence" value="ECO:0007669"/>
    <property type="project" value="UniProtKB-KW"/>
</dbReference>
<proteinExistence type="inferred from homology"/>
<name>A7VSS7_9FIRM</name>
<dbReference type="SMART" id="SM00363">
    <property type="entry name" value="S4"/>
    <property type="match status" value="1"/>
</dbReference>
<accession>A7VSS7</accession>
<dbReference type="FunFam" id="3.30.70.1560:FF:000001">
    <property type="entry name" value="Pseudouridine synthase"/>
    <property type="match status" value="1"/>
</dbReference>
<dbReference type="SUPFAM" id="SSF55174">
    <property type="entry name" value="Alpha-L RNA-binding motif"/>
    <property type="match status" value="1"/>
</dbReference>
<reference evidence="7 8" key="1">
    <citation type="submission" date="2007-08" db="EMBL/GenBank/DDBJ databases">
        <title>Draft genome sequence of Clostridium leptum (DSM 753).</title>
        <authorList>
            <person name="Sudarsanam P."/>
            <person name="Ley R."/>
            <person name="Guruge J."/>
            <person name="Turnbaugh P.J."/>
            <person name="Mahowald M."/>
            <person name="Liep D."/>
            <person name="Gordon J."/>
        </authorList>
    </citation>
    <scope>NUCLEOTIDE SEQUENCE [LARGE SCALE GENOMIC DNA]</scope>
    <source>
        <strain evidence="7 8">DSM 753</strain>
    </source>
</reference>
<dbReference type="GO" id="GO:0000455">
    <property type="term" value="P:enzyme-directed rRNA pseudouridine synthesis"/>
    <property type="evidence" value="ECO:0007669"/>
    <property type="project" value="UniProtKB-ARBA"/>
</dbReference>
<evidence type="ECO:0000259" key="6">
    <source>
        <dbReference type="SMART" id="SM00363"/>
    </source>
</evidence>
<comment type="caution">
    <text evidence="7">The sequence shown here is derived from an EMBL/GenBank/DDBJ whole genome shotgun (WGS) entry which is preliminary data.</text>
</comment>
<dbReference type="AlphaFoldDB" id="A7VSS7"/>
<dbReference type="InterPro" id="IPR042092">
    <property type="entry name" value="PsdUridine_s_RsuA/RluB/E/F_cat"/>
</dbReference>
<dbReference type="eggNOG" id="COG1187">
    <property type="taxonomic scope" value="Bacteria"/>
</dbReference>
<sequence>MGMFMERLDKILSSQGVGSRKEAGILIRRGLVHVNGILATRPETKTDPERDQITIEGKPLRFQRHVYLMMNKPAGVVSASRDSREKTVVDLVPPVLSRRDLFPAGRLDRDTTGLLILTDDGELAHRMLSPKKHVYKLYEASVDGPVGAEEIEKFAAGVALEDGTVCLPAGLTVVKQGTAWETLVEIREGKFHQVKKMFLAVGRRVLRLKRVRIGGLELDKTLKEGECRELTKEELALIFQGENRRFCEKKNSNGQI</sequence>
<keyword evidence="3 5" id="KW-0413">Isomerase</keyword>
<dbReference type="InterPro" id="IPR050343">
    <property type="entry name" value="RsuA_PseudoU_synthase"/>
</dbReference>
<feature type="domain" description="RNA-binding S4" evidence="6">
    <location>
        <begin position="6"/>
        <end position="65"/>
    </location>
</feature>
<dbReference type="EMBL" id="ABCB02000018">
    <property type="protein sequence ID" value="EDO61223.1"/>
    <property type="molecule type" value="Genomic_DNA"/>
</dbReference>
<protein>
    <recommendedName>
        <fullName evidence="5">Pseudouridine synthase</fullName>
        <ecNumber evidence="5">5.4.99.-</ecNumber>
    </recommendedName>
</protein>
<dbReference type="HOGENOM" id="CLU_024979_1_2_9"/>
<dbReference type="InterPro" id="IPR020094">
    <property type="entry name" value="TruA/RsuA/RluB/E/F_N"/>
</dbReference>
<dbReference type="PROSITE" id="PS01149">
    <property type="entry name" value="PSI_RSU"/>
    <property type="match status" value="1"/>
</dbReference>
<dbReference type="Gene3D" id="3.30.70.1560">
    <property type="entry name" value="Alpha-L RNA-binding motif"/>
    <property type="match status" value="1"/>
</dbReference>
<dbReference type="NCBIfam" id="TIGR00093">
    <property type="entry name" value="pseudouridine synthase"/>
    <property type="match status" value="1"/>
</dbReference>
<reference evidence="7 8" key="2">
    <citation type="submission" date="2007-08" db="EMBL/GenBank/DDBJ databases">
        <authorList>
            <person name="Fulton L."/>
            <person name="Clifton S."/>
            <person name="Fulton B."/>
            <person name="Xu J."/>
            <person name="Minx P."/>
            <person name="Pepin K.H."/>
            <person name="Johnson M."/>
            <person name="Thiruvilangam P."/>
            <person name="Bhonagiri V."/>
            <person name="Nash W.E."/>
            <person name="Wang C."/>
            <person name="Mardis E.R."/>
            <person name="Wilson R.K."/>
        </authorList>
    </citation>
    <scope>NUCLEOTIDE SEQUENCE [LARGE SCALE GENOMIC DNA]</scope>
    <source>
        <strain evidence="7 8">DSM 753</strain>
    </source>
</reference>
<dbReference type="Gene3D" id="3.30.70.580">
    <property type="entry name" value="Pseudouridine synthase I, catalytic domain, N-terminal subdomain"/>
    <property type="match status" value="1"/>
</dbReference>
<dbReference type="InterPro" id="IPR018496">
    <property type="entry name" value="PsdUridine_synth_RsuA/RluB_CS"/>
</dbReference>
<dbReference type="CDD" id="cd02553">
    <property type="entry name" value="PseudoU_synth_RsuA"/>
    <property type="match status" value="1"/>
</dbReference>
<keyword evidence="2 4" id="KW-0694">RNA-binding</keyword>
<dbReference type="EC" id="5.4.99.-" evidence="5"/>
<dbReference type="InterPro" id="IPR002942">
    <property type="entry name" value="S4_RNA-bd"/>
</dbReference>
<evidence type="ECO:0000256" key="1">
    <source>
        <dbReference type="ARBA" id="ARBA00008348"/>
    </source>
</evidence>
<dbReference type="PANTHER" id="PTHR47683:SF4">
    <property type="entry name" value="PSEUDOURIDINE SYNTHASE"/>
    <property type="match status" value="1"/>
</dbReference>